<comment type="caution">
    <text evidence="2">The sequence shown here is derived from an EMBL/GenBank/DDBJ whole genome shotgun (WGS) entry which is preliminary data.</text>
</comment>
<dbReference type="PANTHER" id="PTHR12817">
    <property type="entry name" value="TRAFFICKING PROTEIN PARTICLE COMPLEX SUBUNIT 6B"/>
    <property type="match status" value="1"/>
</dbReference>
<comment type="similarity">
    <text evidence="1">Belongs to the TRAPP small subunits family. BET3 subfamily.</text>
</comment>
<dbReference type="GO" id="GO:0006888">
    <property type="term" value="P:endoplasmic reticulum to Golgi vesicle-mediated transport"/>
    <property type="evidence" value="ECO:0007669"/>
    <property type="project" value="TreeGrafter"/>
</dbReference>
<dbReference type="EMBL" id="AZGZ01000041">
    <property type="protein sequence ID" value="KZZ86983.1"/>
    <property type="molecule type" value="Genomic_DNA"/>
</dbReference>
<gene>
    <name evidence="2" type="ORF">AAP_06018</name>
</gene>
<dbReference type="Gene3D" id="3.30.1380.20">
    <property type="entry name" value="Trafficking protein particle complex subunit 3"/>
    <property type="match status" value="1"/>
</dbReference>
<dbReference type="OrthoDB" id="941624at2759"/>
<dbReference type="Proteomes" id="UP000242877">
    <property type="component" value="Unassembled WGS sequence"/>
</dbReference>
<dbReference type="GO" id="GO:0005802">
    <property type="term" value="C:trans-Golgi network"/>
    <property type="evidence" value="ECO:0007669"/>
    <property type="project" value="TreeGrafter"/>
</dbReference>
<sequence>MSFETPASPLTGVATDPYTRLLSTASLEFLLMELVPMAERIVDEQGAKNTGGGAIDDEERRESMFYRLEGLGFRVGQGLAERFSRDRPRFTDHLDVIKFLCKDLWTILFQKQIDNLKTNHRGVYVLTDHTFKPFSRMSTPNQAETVAQAQPHLWFPCGLIRGALASMGIDSTVHAETTNLPGATFQIKTTPTKL</sequence>
<reference evidence="2 3" key="1">
    <citation type="journal article" date="2016" name="Genome Biol. Evol.">
        <title>Divergent and convergent evolution of fungal pathogenicity.</title>
        <authorList>
            <person name="Shang Y."/>
            <person name="Xiao G."/>
            <person name="Zheng P."/>
            <person name="Cen K."/>
            <person name="Zhan S."/>
            <person name="Wang C."/>
        </authorList>
    </citation>
    <scope>NUCLEOTIDE SEQUENCE [LARGE SCALE GENOMIC DNA]</scope>
    <source>
        <strain evidence="2 3">ARSEF 7405</strain>
    </source>
</reference>
<dbReference type="InterPro" id="IPR024096">
    <property type="entry name" value="NO_sig/Golgi_transp_ligand-bd"/>
</dbReference>
<evidence type="ECO:0000313" key="2">
    <source>
        <dbReference type="EMBL" id="KZZ86983.1"/>
    </source>
</evidence>
<dbReference type="CDD" id="cd14944">
    <property type="entry name" value="TRAPPC6A_Trs33"/>
    <property type="match status" value="1"/>
</dbReference>
<accession>A0A162I0D9</accession>
<dbReference type="InterPro" id="IPR037992">
    <property type="entry name" value="TRAPPC6/Trs33"/>
</dbReference>
<dbReference type="AlphaFoldDB" id="A0A162I0D9"/>
<dbReference type="Pfam" id="PF04051">
    <property type="entry name" value="TRAPP"/>
    <property type="match status" value="1"/>
</dbReference>
<name>A0A162I0D9_9EURO</name>
<dbReference type="InterPro" id="IPR007194">
    <property type="entry name" value="TRAPP_component"/>
</dbReference>
<dbReference type="VEuPathDB" id="FungiDB:AAP_06018"/>
<dbReference type="PANTHER" id="PTHR12817:SF0">
    <property type="entry name" value="GEO08327P1"/>
    <property type="match status" value="1"/>
</dbReference>
<protein>
    <submittedName>
        <fullName evidence="2">BET3 family protein</fullName>
    </submittedName>
</protein>
<proteinExistence type="inferred from homology"/>
<dbReference type="SUPFAM" id="SSF111126">
    <property type="entry name" value="Ligand-binding domain in the NO signalling and Golgi transport"/>
    <property type="match status" value="1"/>
</dbReference>
<dbReference type="GO" id="GO:0030008">
    <property type="term" value="C:TRAPP complex"/>
    <property type="evidence" value="ECO:0007669"/>
    <property type="project" value="TreeGrafter"/>
</dbReference>
<organism evidence="2 3">
    <name type="scientific">Ascosphaera apis ARSEF 7405</name>
    <dbReference type="NCBI Taxonomy" id="392613"/>
    <lineage>
        <taxon>Eukaryota</taxon>
        <taxon>Fungi</taxon>
        <taxon>Dikarya</taxon>
        <taxon>Ascomycota</taxon>
        <taxon>Pezizomycotina</taxon>
        <taxon>Eurotiomycetes</taxon>
        <taxon>Eurotiomycetidae</taxon>
        <taxon>Onygenales</taxon>
        <taxon>Ascosphaeraceae</taxon>
        <taxon>Ascosphaera</taxon>
    </lineage>
</organism>
<evidence type="ECO:0000256" key="1">
    <source>
        <dbReference type="ARBA" id="ARBA00006218"/>
    </source>
</evidence>
<dbReference type="GO" id="GO:0005801">
    <property type="term" value="C:cis-Golgi network"/>
    <property type="evidence" value="ECO:0007669"/>
    <property type="project" value="TreeGrafter"/>
</dbReference>
<evidence type="ECO:0000313" key="3">
    <source>
        <dbReference type="Proteomes" id="UP000242877"/>
    </source>
</evidence>
<keyword evidence="3" id="KW-1185">Reference proteome</keyword>